<dbReference type="Proteomes" id="UP000259465">
    <property type="component" value="Chromosome"/>
</dbReference>
<protein>
    <recommendedName>
        <fullName evidence="2">3-carboxy-cis,cis-muconate cycloisomerase</fullName>
        <ecNumber evidence="2">5.5.1.2</ecNumber>
    </recommendedName>
</protein>
<feature type="domain" description="Adenylosuccinate lyase C-terminal" evidence="3">
    <location>
        <begin position="361"/>
        <end position="440"/>
    </location>
</feature>
<dbReference type="InterPro" id="IPR012789">
    <property type="entry name" value="Protocat_PcaB-like"/>
</dbReference>
<dbReference type="KEGG" id="crz:D1345_11000"/>
<dbReference type="Gene3D" id="1.20.200.10">
    <property type="entry name" value="Fumarase/aspartase (Central domain)"/>
    <property type="match status" value="1"/>
</dbReference>
<dbReference type="GO" id="GO:0047472">
    <property type="term" value="F:3-carboxy-cis,cis-muconate cycloisomerase activity"/>
    <property type="evidence" value="ECO:0007669"/>
    <property type="project" value="UniProtKB-UniRule"/>
</dbReference>
<comment type="similarity">
    <text evidence="1">Belongs to the class-II fumarase/aspartase family.</text>
</comment>
<proteinExistence type="inferred from homology"/>
<dbReference type="SUPFAM" id="SSF48557">
    <property type="entry name" value="L-aspartase-like"/>
    <property type="match status" value="1"/>
</dbReference>
<evidence type="ECO:0000256" key="2">
    <source>
        <dbReference type="NCBIfam" id="TIGR02426"/>
    </source>
</evidence>
<reference evidence="4 5" key="1">
    <citation type="submission" date="2018-08" db="EMBL/GenBank/DDBJ databases">
        <title>Complete genome sequence of JP2-74.</title>
        <authorList>
            <person name="Wu L."/>
        </authorList>
    </citation>
    <scope>NUCLEOTIDE SEQUENCE [LARGE SCALE GENOMIC DNA]</scope>
    <source>
        <strain evidence="4 5">JP2-74</strain>
    </source>
</reference>
<keyword evidence="4" id="KW-0413">Isomerase</keyword>
<sequence>MELLNPLFRPGAGSQAFTPAAAIQAMLDVEAALARAEADVGVIPPAAAEAIAAHCRAALIDPVRLAADAALAGNLAIPLVRQLTALVAADDAGAAGFVHWGATSQDVLDTALVLQLRRALEDVGADLDVLIELCAERCARHRNEIMAGRTWLQQAPPTTLSLKLAGLLDALLRQRERLRQLRPRLLTLQLGGAVGTLAALQPHGLAVAEQMARRLDLAAPDLPWHSQRDRLAELACWCALLCGTLGKLGRDVSLSMQTEIAELCEPEQAGRGSSSSMPHKRNPVASAVMLAAAARAPGLAATLLTAQVQEQERGLGGWHAEWETLPELLCLCAGALRQAVELLRGLEVRPDAMRRNLAASGGLIMAEAVTMALGERLGRARAHQLVAECCQQARLRGEGLADALRGHPELSALLSHDELSTLLEPSQNLGAADAMVARVLRRYRERTDE</sequence>
<accession>A0AAD0RS15</accession>
<gene>
    <name evidence="4" type="primary">pcaB</name>
    <name evidence="4" type="ORF">D1345_11000</name>
</gene>
<dbReference type="NCBIfam" id="TIGR02426">
    <property type="entry name" value="protocat_pcaB"/>
    <property type="match status" value="1"/>
</dbReference>
<evidence type="ECO:0000313" key="5">
    <source>
        <dbReference type="Proteomes" id="UP000259465"/>
    </source>
</evidence>
<dbReference type="EC" id="5.5.1.2" evidence="2"/>
<evidence type="ECO:0000259" key="3">
    <source>
        <dbReference type="SMART" id="SM00998"/>
    </source>
</evidence>
<dbReference type="Gene3D" id="1.10.40.30">
    <property type="entry name" value="Fumarase/aspartase (C-terminal domain)"/>
    <property type="match status" value="1"/>
</dbReference>
<keyword evidence="5" id="KW-1185">Reference proteome</keyword>
<dbReference type="InterPro" id="IPR019468">
    <property type="entry name" value="AdenyloSucc_lyase_C"/>
</dbReference>
<dbReference type="Pfam" id="PF10397">
    <property type="entry name" value="ADSL_C"/>
    <property type="match status" value="1"/>
</dbReference>
<dbReference type="SMART" id="SM00998">
    <property type="entry name" value="ADSL_C"/>
    <property type="match status" value="1"/>
</dbReference>
<evidence type="ECO:0000313" key="4">
    <source>
        <dbReference type="EMBL" id="AXT46684.1"/>
    </source>
</evidence>
<dbReference type="GO" id="GO:0019619">
    <property type="term" value="P:3,4-dihydroxybenzoate catabolic process"/>
    <property type="evidence" value="ECO:0007669"/>
    <property type="project" value="InterPro"/>
</dbReference>
<dbReference type="PANTHER" id="PTHR43172:SF2">
    <property type="entry name" value="ADENYLOSUCCINATE LYASE C-TERMINAL DOMAIN-CONTAINING PROTEIN"/>
    <property type="match status" value="1"/>
</dbReference>
<dbReference type="AlphaFoldDB" id="A0AAD0RS15"/>
<dbReference type="RefSeq" id="WP_019100989.1">
    <property type="nucleotide sequence ID" value="NZ_CP031968.1"/>
</dbReference>
<dbReference type="InterPro" id="IPR000362">
    <property type="entry name" value="Fumarate_lyase_fam"/>
</dbReference>
<dbReference type="InterPro" id="IPR022761">
    <property type="entry name" value="Fumarate_lyase_N"/>
</dbReference>
<dbReference type="PRINTS" id="PR00149">
    <property type="entry name" value="FUMRATELYASE"/>
</dbReference>
<dbReference type="Pfam" id="PF00206">
    <property type="entry name" value="Lyase_1"/>
    <property type="match status" value="1"/>
</dbReference>
<dbReference type="InterPro" id="IPR008948">
    <property type="entry name" value="L-Aspartase-like"/>
</dbReference>
<evidence type="ECO:0000256" key="1">
    <source>
        <dbReference type="ARBA" id="ARBA00034772"/>
    </source>
</evidence>
<name>A0AAD0RS15_9NEIS</name>
<dbReference type="CDD" id="cd01597">
    <property type="entry name" value="pCLME"/>
    <property type="match status" value="1"/>
</dbReference>
<organism evidence="4 5">
    <name type="scientific">Chromobacterium rhizoryzae</name>
    <dbReference type="NCBI Taxonomy" id="1778675"/>
    <lineage>
        <taxon>Bacteria</taxon>
        <taxon>Pseudomonadati</taxon>
        <taxon>Pseudomonadota</taxon>
        <taxon>Betaproteobacteria</taxon>
        <taxon>Neisseriales</taxon>
        <taxon>Chromobacteriaceae</taxon>
        <taxon>Chromobacterium</taxon>
    </lineage>
</organism>
<dbReference type="PRINTS" id="PR00145">
    <property type="entry name" value="ARGSUCLYASE"/>
</dbReference>
<dbReference type="EMBL" id="CP031968">
    <property type="protein sequence ID" value="AXT46684.1"/>
    <property type="molecule type" value="Genomic_DNA"/>
</dbReference>
<dbReference type="PANTHER" id="PTHR43172">
    <property type="entry name" value="ADENYLOSUCCINATE LYASE"/>
    <property type="match status" value="1"/>
</dbReference>